<feature type="compositionally biased region" description="Basic and acidic residues" evidence="5">
    <location>
        <begin position="35"/>
        <end position="44"/>
    </location>
</feature>
<keyword evidence="4 6" id="KW-0472">Membrane</keyword>
<dbReference type="OMA" id="WSRYDQK"/>
<feature type="domain" description="Major facilitator superfamily (MFS) profile" evidence="7">
    <location>
        <begin position="136"/>
        <end position="581"/>
    </location>
</feature>
<feature type="transmembrane region" description="Helical" evidence="6">
    <location>
        <begin position="536"/>
        <end position="556"/>
    </location>
</feature>
<comment type="subcellular location">
    <subcellularLocation>
        <location evidence="1">Membrane</location>
        <topology evidence="1">Multi-pass membrane protein</topology>
    </subcellularLocation>
</comment>
<evidence type="ECO:0000256" key="1">
    <source>
        <dbReference type="ARBA" id="ARBA00004141"/>
    </source>
</evidence>
<dbReference type="Pfam" id="PF07690">
    <property type="entry name" value="MFS_1"/>
    <property type="match status" value="1"/>
</dbReference>
<feature type="transmembrane region" description="Helical" evidence="6">
    <location>
        <begin position="467"/>
        <end position="489"/>
    </location>
</feature>
<keyword evidence="9" id="KW-1185">Reference proteome</keyword>
<dbReference type="Gene3D" id="1.20.1250.20">
    <property type="entry name" value="MFS general substrate transporter like domains"/>
    <property type="match status" value="1"/>
</dbReference>
<evidence type="ECO:0000313" key="8">
    <source>
        <dbReference type="EMBL" id="CCX33500.1"/>
    </source>
</evidence>
<dbReference type="InterPro" id="IPR011701">
    <property type="entry name" value="MFS"/>
</dbReference>
<evidence type="ECO:0000256" key="4">
    <source>
        <dbReference type="ARBA" id="ARBA00023136"/>
    </source>
</evidence>
<proteinExistence type="predicted"/>
<feature type="transmembrane region" description="Helical" evidence="6">
    <location>
        <begin position="135"/>
        <end position="152"/>
    </location>
</feature>
<dbReference type="InterPro" id="IPR036259">
    <property type="entry name" value="MFS_trans_sf"/>
</dbReference>
<evidence type="ECO:0000256" key="6">
    <source>
        <dbReference type="SAM" id="Phobius"/>
    </source>
</evidence>
<keyword evidence="2 6" id="KW-0812">Transmembrane</keyword>
<dbReference type="GO" id="GO:0022857">
    <property type="term" value="F:transmembrane transporter activity"/>
    <property type="evidence" value="ECO:0007669"/>
    <property type="project" value="InterPro"/>
</dbReference>
<feature type="transmembrane region" description="Helical" evidence="6">
    <location>
        <begin position="227"/>
        <end position="244"/>
    </location>
</feature>
<feature type="transmembrane region" description="Helical" evidence="6">
    <location>
        <begin position="363"/>
        <end position="386"/>
    </location>
</feature>
<dbReference type="CDD" id="cd17323">
    <property type="entry name" value="MFS_Tpo1_MDR_like"/>
    <property type="match status" value="1"/>
</dbReference>
<evidence type="ECO:0000313" key="9">
    <source>
        <dbReference type="Proteomes" id="UP000018144"/>
    </source>
</evidence>
<dbReference type="PROSITE" id="PS00216">
    <property type="entry name" value="SUGAR_TRANSPORT_1"/>
    <property type="match status" value="1"/>
</dbReference>
<dbReference type="PANTHER" id="PTHR23502">
    <property type="entry name" value="MAJOR FACILITATOR SUPERFAMILY"/>
    <property type="match status" value="1"/>
</dbReference>
<evidence type="ECO:0000256" key="3">
    <source>
        <dbReference type="ARBA" id="ARBA00022989"/>
    </source>
</evidence>
<dbReference type="PANTHER" id="PTHR23502:SF12">
    <property type="entry name" value="MULTIDRUG TRANSPORTER, PUTATIVE (AFU_ORTHOLOGUE AFUA_1G06440)-RELATED"/>
    <property type="match status" value="1"/>
</dbReference>
<dbReference type="OrthoDB" id="3365399at2759"/>
<feature type="transmembrane region" description="Helical" evidence="6">
    <location>
        <begin position="440"/>
        <end position="461"/>
    </location>
</feature>
<evidence type="ECO:0000256" key="2">
    <source>
        <dbReference type="ARBA" id="ARBA00022692"/>
    </source>
</evidence>
<feature type="transmembrane region" description="Helical" evidence="6">
    <location>
        <begin position="288"/>
        <end position="313"/>
    </location>
</feature>
<name>U4LU93_PYROM</name>
<evidence type="ECO:0000256" key="5">
    <source>
        <dbReference type="SAM" id="MobiDB-lite"/>
    </source>
</evidence>
<feature type="transmembrane region" description="Helical" evidence="6">
    <location>
        <begin position="202"/>
        <end position="220"/>
    </location>
</feature>
<dbReference type="PROSITE" id="PS50850">
    <property type="entry name" value="MFS"/>
    <property type="match status" value="1"/>
</dbReference>
<dbReference type="STRING" id="1076935.U4LU93"/>
<evidence type="ECO:0000259" key="7">
    <source>
        <dbReference type="PROSITE" id="PS50850"/>
    </source>
</evidence>
<protein>
    <submittedName>
        <fullName evidence="8">Similar to Uncharacterized transporter C11D3.05 acc. no. Q10084</fullName>
    </submittedName>
</protein>
<feature type="transmembrane region" description="Helical" evidence="6">
    <location>
        <begin position="398"/>
        <end position="419"/>
    </location>
</feature>
<dbReference type="SUPFAM" id="SSF103473">
    <property type="entry name" value="MFS general substrate transporter"/>
    <property type="match status" value="1"/>
</dbReference>
<dbReference type="GO" id="GO:0042908">
    <property type="term" value="P:xenobiotic transport"/>
    <property type="evidence" value="ECO:0007669"/>
    <property type="project" value="UniProtKB-ARBA"/>
</dbReference>
<dbReference type="EMBL" id="HF936132">
    <property type="protein sequence ID" value="CCX33500.1"/>
    <property type="molecule type" value="Genomic_DNA"/>
</dbReference>
<dbReference type="InterPro" id="IPR005829">
    <property type="entry name" value="Sugar_transporter_CS"/>
</dbReference>
<dbReference type="FunFam" id="1.20.1250.20:FF:000011">
    <property type="entry name" value="MFS multidrug transporter, putative"/>
    <property type="match status" value="1"/>
</dbReference>
<dbReference type="eggNOG" id="KOG0255">
    <property type="taxonomic scope" value="Eukaryota"/>
</dbReference>
<organism evidence="8 9">
    <name type="scientific">Pyronema omphalodes (strain CBS 100304)</name>
    <name type="common">Pyronema confluens</name>
    <dbReference type="NCBI Taxonomy" id="1076935"/>
    <lineage>
        <taxon>Eukaryota</taxon>
        <taxon>Fungi</taxon>
        <taxon>Dikarya</taxon>
        <taxon>Ascomycota</taxon>
        <taxon>Pezizomycotina</taxon>
        <taxon>Pezizomycetes</taxon>
        <taxon>Pezizales</taxon>
        <taxon>Pyronemataceae</taxon>
        <taxon>Pyronema</taxon>
    </lineage>
</organism>
<dbReference type="AlphaFoldDB" id="U4LU93"/>
<sequence length="581" mass="65050">MGSVNRDLIRTLTFFHCRCGKMNTTQQSSYAPSYHSEKSEKTLDDLENGPTVQDIASNRRERNSTALDRYDEAIVRVTSTEVDDPEKSERNNIQKTITNRTISDLESVLGTDHEIRWKENDPDYPMNWSLAKRGWILWLVSMQTLVVIFYSTSYVSGSKGIIEEFGISRTRSILGMTTYLIGLGCGPMILAPLSELYGRRPVYLASLFVYFMFVIPGCVAKNFNTILIVRFFGAFAGSVTLSNAPGTLGDIFPEEKRTLAFTPMNGPVLGPIIGGFVYQSLGWRWNSWLVLILSAVFGLLAVTHPETYAPVLLRRRAEKLRAETGDERYMSRFCWKDGEGDVLKLIGISLKRPVIMLFTEPMCIFWAIYVAAIYGILYLCFTAYPVVFTEIRGWGPGISGLAFLGIGVGTVLAVVSEPLSRKIYDMHSIDPDTGKRPPEARILVVCIAAVLIPVSMLWFAWTCYPMRIHWIWPILSGIPYGLGNTYVFLHANNYLVTSYDVYSASAMAGGTITRSILGGVMPLFGPLMYHKLGPNMAATVVAIIAAVLVPIPFAFYKWGKIVRMRSPMLQKLQREKAERGE</sequence>
<feature type="transmembrane region" description="Helical" evidence="6">
    <location>
        <begin position="173"/>
        <end position="190"/>
    </location>
</feature>
<keyword evidence="3 6" id="KW-1133">Transmembrane helix</keyword>
<accession>U4LU93</accession>
<gene>
    <name evidence="8" type="ORF">PCON_01342</name>
</gene>
<dbReference type="Proteomes" id="UP000018144">
    <property type="component" value="Unassembled WGS sequence"/>
</dbReference>
<dbReference type="GO" id="GO:0140115">
    <property type="term" value="P:export across plasma membrane"/>
    <property type="evidence" value="ECO:0007669"/>
    <property type="project" value="UniProtKB-ARBA"/>
</dbReference>
<dbReference type="GO" id="GO:0005886">
    <property type="term" value="C:plasma membrane"/>
    <property type="evidence" value="ECO:0007669"/>
    <property type="project" value="TreeGrafter"/>
</dbReference>
<feature type="region of interest" description="Disordered" evidence="5">
    <location>
        <begin position="25"/>
        <end position="51"/>
    </location>
</feature>
<dbReference type="InterPro" id="IPR020846">
    <property type="entry name" value="MFS_dom"/>
</dbReference>
<reference evidence="8 9" key="1">
    <citation type="journal article" date="2013" name="PLoS Genet.">
        <title>The genome and development-dependent transcriptomes of Pyronema confluens: a window into fungal evolution.</title>
        <authorList>
            <person name="Traeger S."/>
            <person name="Altegoer F."/>
            <person name="Freitag M."/>
            <person name="Gabaldon T."/>
            <person name="Kempken F."/>
            <person name="Kumar A."/>
            <person name="Marcet-Houben M."/>
            <person name="Poggeler S."/>
            <person name="Stajich J.E."/>
            <person name="Nowrousian M."/>
        </authorList>
    </citation>
    <scope>NUCLEOTIDE SEQUENCE [LARGE SCALE GENOMIC DNA]</scope>
    <source>
        <strain evidence="9">CBS 100304</strain>
        <tissue evidence="8">Vegetative mycelium</tissue>
    </source>
</reference>